<dbReference type="InterPro" id="IPR001867">
    <property type="entry name" value="OmpR/PhoB-type_DNA-bd"/>
</dbReference>
<dbReference type="PROSITE" id="PS51755">
    <property type="entry name" value="OMPR_PHOB"/>
    <property type="match status" value="1"/>
</dbReference>
<evidence type="ECO:0000256" key="2">
    <source>
        <dbReference type="PROSITE-ProRule" id="PRU01091"/>
    </source>
</evidence>
<evidence type="ECO:0000313" key="6">
    <source>
        <dbReference type="Proteomes" id="UP001163726"/>
    </source>
</evidence>
<dbReference type="RefSeq" id="WP_268076481.1">
    <property type="nucleotide sequence ID" value="NZ_CP109966.1"/>
</dbReference>
<dbReference type="PANTHER" id="PTHR36842:SF1">
    <property type="entry name" value="PROTEIN TOLB"/>
    <property type="match status" value="1"/>
</dbReference>
<reference evidence="5" key="1">
    <citation type="submission" date="2022-10" db="EMBL/GenBank/DDBJ databases">
        <title>Catenovulum adriacola sp. nov. isolated in the Harbour of Susak.</title>
        <authorList>
            <person name="Schoch T."/>
            <person name="Reich S.J."/>
            <person name="Stoeferle S."/>
            <person name="Flaiz M."/>
            <person name="Kazda M."/>
            <person name="Riedel C.U."/>
            <person name="Duerre P."/>
        </authorList>
    </citation>
    <scope>NUCLEOTIDE SEQUENCE</scope>
    <source>
        <strain evidence="5">TS8</strain>
        <plasmid evidence="5">pCadTS8_1</plasmid>
    </source>
</reference>
<evidence type="ECO:0000259" key="4">
    <source>
        <dbReference type="PROSITE" id="PS51755"/>
    </source>
</evidence>
<dbReference type="SUPFAM" id="SSF46894">
    <property type="entry name" value="C-terminal effector domain of the bipartite response regulators"/>
    <property type="match status" value="1"/>
</dbReference>
<dbReference type="SUPFAM" id="SSF82171">
    <property type="entry name" value="DPP6 N-terminal domain-like"/>
    <property type="match status" value="1"/>
</dbReference>
<sequence length="669" mass="76966">MDEFNTSYQLGDCVFHPHLNTLSKQHQKISLEPKTSGVLLQLIKQYPNIVTVDDLNKNVWPETIVSNQSVQRNISILRKALGKTESTTGYIKTISKRGYMLVVPPTRLEATPLKPALNIFSLIKPHMIWLLSILSLILVAFLLISFSSKNSNEISDASASDVVYLNAQHPTCIASVNLNSNNLSLILKNWRNEKTATYLLSNNHYFGREFQLVWSPNFNRLVVGWFDNQSRLQMFNIDTACDKINLDSNLLADDTYRYDTLAWLDENKLIVSRTLHGELFYQLDQLDVKNGKITPYIESKHQIRHFAVNSKYLSFVIKDNKQFLIQVLDKKSHKPITTFASLQPAVSMQWRNEDDLWVLHQDNAIYRYSLNGQKQKLRHSLPYNSQPVHISYNQTRQALLILSHQKNQQIEIVNIKQQKQSQVAPNYGDQTDASLSNEQGKIAFVSNANGHNQVFLLDKKLTPKQLTYFNSALNISHLSWSNDDSKLLFKADDSVYLYQINNAHLTKLITANLLKKPLGFINDATTFVYADDNTERTRFWQQSLINGDKKLLDIPFDSQLVFNAEHLFYHPRNSSSLYSIQAGRADEIESDFPTKATLIDADDQCIYYKKNIHAHMRSIYCYQLTQKTHHLVLDRLKYIGEVLAIKRTKAVILNTQLQQSNITMISLEH</sequence>
<protein>
    <submittedName>
        <fullName evidence="5">Winged helix-turn-helix domain-containing protein</fullName>
    </submittedName>
</protein>
<dbReference type="Proteomes" id="UP001163726">
    <property type="component" value="Plasmid pCadTS8_1"/>
</dbReference>
<dbReference type="Gene3D" id="2.120.10.30">
    <property type="entry name" value="TolB, C-terminal domain"/>
    <property type="match status" value="1"/>
</dbReference>
<name>A0ABY7AU28_9ALTE</name>
<evidence type="ECO:0000256" key="1">
    <source>
        <dbReference type="ARBA" id="ARBA00023125"/>
    </source>
</evidence>
<evidence type="ECO:0000256" key="3">
    <source>
        <dbReference type="SAM" id="Phobius"/>
    </source>
</evidence>
<geneLocation type="plasmid" evidence="5 6">
    <name>pCadTS8_1</name>
</geneLocation>
<dbReference type="InterPro" id="IPR036388">
    <property type="entry name" value="WH-like_DNA-bd_sf"/>
</dbReference>
<dbReference type="SMART" id="SM00862">
    <property type="entry name" value="Trans_reg_C"/>
    <property type="match status" value="1"/>
</dbReference>
<feature type="transmembrane region" description="Helical" evidence="3">
    <location>
        <begin position="127"/>
        <end position="146"/>
    </location>
</feature>
<organism evidence="5 6">
    <name type="scientific">Catenovulum adriaticum</name>
    <dbReference type="NCBI Taxonomy" id="2984846"/>
    <lineage>
        <taxon>Bacteria</taxon>
        <taxon>Pseudomonadati</taxon>
        <taxon>Pseudomonadota</taxon>
        <taxon>Gammaproteobacteria</taxon>
        <taxon>Alteromonadales</taxon>
        <taxon>Alteromonadaceae</taxon>
        <taxon>Catenovulum</taxon>
    </lineage>
</organism>
<keyword evidence="1 2" id="KW-0238">DNA-binding</keyword>
<dbReference type="Pfam" id="PF00486">
    <property type="entry name" value="Trans_reg_C"/>
    <property type="match status" value="1"/>
</dbReference>
<dbReference type="Gene3D" id="1.10.10.10">
    <property type="entry name" value="Winged helix-like DNA-binding domain superfamily/Winged helix DNA-binding domain"/>
    <property type="match status" value="1"/>
</dbReference>
<proteinExistence type="predicted"/>
<accession>A0ABY7AU28</accession>
<evidence type="ECO:0000313" key="5">
    <source>
        <dbReference type="EMBL" id="WAJ71771.1"/>
    </source>
</evidence>
<dbReference type="CDD" id="cd00383">
    <property type="entry name" value="trans_reg_C"/>
    <property type="match status" value="1"/>
</dbReference>
<dbReference type="InterPro" id="IPR011042">
    <property type="entry name" value="6-blade_b-propeller_TolB-like"/>
</dbReference>
<keyword evidence="3" id="KW-0812">Transmembrane</keyword>
<dbReference type="EMBL" id="CP109966">
    <property type="protein sequence ID" value="WAJ71771.1"/>
    <property type="molecule type" value="Genomic_DNA"/>
</dbReference>
<feature type="domain" description="OmpR/PhoB-type" evidence="4">
    <location>
        <begin position="5"/>
        <end position="103"/>
    </location>
</feature>
<gene>
    <name evidence="5" type="ORF">OLW01_15650</name>
</gene>
<dbReference type="PANTHER" id="PTHR36842">
    <property type="entry name" value="PROTEIN TOLB HOMOLOG"/>
    <property type="match status" value="1"/>
</dbReference>
<feature type="DNA-binding region" description="OmpR/PhoB-type" evidence="2">
    <location>
        <begin position="5"/>
        <end position="103"/>
    </location>
</feature>
<keyword evidence="5" id="KW-0614">Plasmid</keyword>
<dbReference type="InterPro" id="IPR016032">
    <property type="entry name" value="Sig_transdc_resp-reg_C-effctor"/>
</dbReference>
<keyword evidence="3" id="KW-0472">Membrane</keyword>
<keyword evidence="3" id="KW-1133">Transmembrane helix</keyword>
<keyword evidence="6" id="KW-1185">Reference proteome</keyword>